<evidence type="ECO:0000256" key="1">
    <source>
        <dbReference type="SAM" id="Phobius"/>
    </source>
</evidence>
<keyword evidence="1" id="KW-0812">Transmembrane</keyword>
<sequence length="139" mass="15862">MLTPGKTLNWHRRLAFFVWACPGECWSVEFDPIMRKTADHRMVETMRYRIYRVSIVRSVLTVWGVGYFIGFPILGIMHLFASFGARPNYQPLQLDQIIIIPLIVSLIFLVLALVGSVVYNIFAKFGAAIEVQLKDVGDV</sequence>
<keyword evidence="1" id="KW-1133">Transmembrane helix</keyword>
<gene>
    <name evidence="2" type="ORF">HHL15_18890</name>
</gene>
<evidence type="ECO:0008006" key="4">
    <source>
        <dbReference type="Google" id="ProtNLM"/>
    </source>
</evidence>
<evidence type="ECO:0000313" key="3">
    <source>
        <dbReference type="Proteomes" id="UP000580043"/>
    </source>
</evidence>
<keyword evidence="1" id="KW-0472">Membrane</keyword>
<proteinExistence type="predicted"/>
<keyword evidence="3" id="KW-1185">Reference proteome</keyword>
<feature type="transmembrane region" description="Helical" evidence="1">
    <location>
        <begin position="97"/>
        <end position="122"/>
    </location>
</feature>
<dbReference type="EMBL" id="JABBGA010000019">
    <property type="protein sequence ID" value="NML27827.1"/>
    <property type="molecule type" value="Genomic_DNA"/>
</dbReference>
<evidence type="ECO:0000313" key="2">
    <source>
        <dbReference type="EMBL" id="NML27827.1"/>
    </source>
</evidence>
<dbReference type="RefSeq" id="WP_169147363.1">
    <property type="nucleotide sequence ID" value="NZ_JABBGA010000019.1"/>
</dbReference>
<comment type="caution">
    <text evidence="2">The sequence shown here is derived from an EMBL/GenBank/DDBJ whole genome shotgun (WGS) entry which is preliminary data.</text>
</comment>
<dbReference type="Proteomes" id="UP000580043">
    <property type="component" value="Unassembled WGS sequence"/>
</dbReference>
<organism evidence="2 3">
    <name type="scientific">Zoogloea dura</name>
    <dbReference type="NCBI Taxonomy" id="2728840"/>
    <lineage>
        <taxon>Bacteria</taxon>
        <taxon>Pseudomonadati</taxon>
        <taxon>Pseudomonadota</taxon>
        <taxon>Betaproteobacteria</taxon>
        <taxon>Rhodocyclales</taxon>
        <taxon>Zoogloeaceae</taxon>
        <taxon>Zoogloea</taxon>
    </lineage>
</organism>
<dbReference type="AlphaFoldDB" id="A0A848G6H1"/>
<protein>
    <recommendedName>
        <fullName evidence="4">DUF3566 domain-containing protein</fullName>
    </recommendedName>
</protein>
<name>A0A848G6H1_9RHOO</name>
<reference evidence="2 3" key="1">
    <citation type="submission" date="2020-04" db="EMBL/GenBank/DDBJ databases">
        <title>Zoogloea sp. G-4-1-14 isolated from soil.</title>
        <authorList>
            <person name="Dahal R.H."/>
        </authorList>
    </citation>
    <scope>NUCLEOTIDE SEQUENCE [LARGE SCALE GENOMIC DNA]</scope>
    <source>
        <strain evidence="2 3">G-4-1-14</strain>
    </source>
</reference>
<feature type="transmembrane region" description="Helical" evidence="1">
    <location>
        <begin position="55"/>
        <end position="77"/>
    </location>
</feature>
<accession>A0A848G6H1</accession>